<dbReference type="Proteomes" id="UP000248817">
    <property type="component" value="Unassembled WGS sequence"/>
</dbReference>
<dbReference type="PANTHER" id="PTHR19241">
    <property type="entry name" value="ATP-BINDING CASSETTE TRANSPORTER"/>
    <property type="match status" value="1"/>
</dbReference>
<keyword evidence="2" id="KW-1133">Transmembrane helix</keyword>
<feature type="transmembrane region" description="Helical" evidence="2">
    <location>
        <begin position="311"/>
        <end position="337"/>
    </location>
</feature>
<keyword evidence="2" id="KW-0472">Membrane</keyword>
<feature type="transmembrane region" description="Helical" evidence="2">
    <location>
        <begin position="349"/>
        <end position="367"/>
    </location>
</feature>
<keyword evidence="1" id="KW-0813">Transport</keyword>
<accession>A0A2V5JG98</accession>
<feature type="transmembrane region" description="Helical" evidence="2">
    <location>
        <begin position="253"/>
        <end position="271"/>
    </location>
</feature>
<dbReference type="AlphaFoldDB" id="A0A2V5JG98"/>
<proteinExistence type="predicted"/>
<reference evidence="3 4" key="1">
    <citation type="submission" date="2018-02" db="EMBL/GenBank/DDBJ databases">
        <title>The genomes of Aspergillus section Nigri reveals drivers in fungal speciation.</title>
        <authorList>
            <consortium name="DOE Joint Genome Institute"/>
            <person name="Vesth T.C."/>
            <person name="Nybo J."/>
            <person name="Theobald S."/>
            <person name="Brandl J."/>
            <person name="Frisvad J.C."/>
            <person name="Nielsen K.F."/>
            <person name="Lyhne E.K."/>
            <person name="Kogle M.E."/>
            <person name="Kuo A."/>
            <person name="Riley R."/>
            <person name="Clum A."/>
            <person name="Nolan M."/>
            <person name="Lipzen A."/>
            <person name="Salamov A."/>
            <person name="Henrissat B."/>
            <person name="Wiebenga A."/>
            <person name="De vries R.P."/>
            <person name="Grigoriev I.V."/>
            <person name="Mortensen U.H."/>
            <person name="Andersen M.R."/>
            <person name="Baker S.E."/>
        </authorList>
    </citation>
    <scope>NUCLEOTIDE SEQUENCE [LARGE SCALE GENOMIC DNA]</scope>
    <source>
        <strain evidence="3 4">CBS 114.80</strain>
    </source>
</reference>
<evidence type="ECO:0000256" key="1">
    <source>
        <dbReference type="ARBA" id="ARBA00022448"/>
    </source>
</evidence>
<keyword evidence="2" id="KW-0812">Transmembrane</keyword>
<evidence type="ECO:0000313" key="3">
    <source>
        <dbReference type="EMBL" id="PYI35356.1"/>
    </source>
</evidence>
<organism evidence="3 4">
    <name type="scientific">Aspergillus indologenus CBS 114.80</name>
    <dbReference type="NCBI Taxonomy" id="1450541"/>
    <lineage>
        <taxon>Eukaryota</taxon>
        <taxon>Fungi</taxon>
        <taxon>Dikarya</taxon>
        <taxon>Ascomycota</taxon>
        <taxon>Pezizomycotina</taxon>
        <taxon>Eurotiomycetes</taxon>
        <taxon>Eurotiomycetidae</taxon>
        <taxon>Eurotiales</taxon>
        <taxon>Aspergillaceae</taxon>
        <taxon>Aspergillus</taxon>
        <taxon>Aspergillus subgen. Circumdati</taxon>
    </lineage>
</organism>
<gene>
    <name evidence="3" type="ORF">BP00DRAFT_442879</name>
</gene>
<sequence length="505" mass="56777">MNDIRFYFGITRDRSAVEWPSLKTPLPPALDEELRQLALDTKGSTEKESLARLKIDPILSAVLRQHRVTDNPKAHRMKLGVETPIEWMPDNTGVKITGSSDYTIWYDEQTDQTSQLVLVEAKKELMVSSGLPQLLGYVEYLGRYGATIDSQTNPAEFILSTVTSKGEGSKDWPAIWRESPERNALDATLGRLNATPTTIIIPPHLPIHSSTSTSSQAAYALSLWSQTVSVTQRHWLSVWRDGMYLFSKTAKSLFVSLFIAFSFFHACSSLADLQDMWFRKWAIFTAREQNGIYDWRALVTALVAVEIPWQLGIYTVVFLATYWTVGIGYSQLLAACFPDPTLAGYANSLIWVILMVCSGVLTPHAYMNDFYRPWLFWVDPMRYFFGATVGVVLHDVPVHCGSADLVRFEPPPGLTCGQYVGPSGSGGGQLYLDQNPGYLVNPNATAACEYCPYIVGDDYLSTLEYGYGQRWWNWAAFLGFCCSNFVLLYGVVWLTKGREQRRTTK</sequence>
<evidence type="ECO:0000256" key="2">
    <source>
        <dbReference type="SAM" id="Phobius"/>
    </source>
</evidence>
<feature type="transmembrane region" description="Helical" evidence="2">
    <location>
        <begin position="471"/>
        <end position="495"/>
    </location>
</feature>
<keyword evidence="4" id="KW-1185">Reference proteome</keyword>
<protein>
    <recommendedName>
        <fullName evidence="5">ABC-2 type transporter domain-containing protein</fullName>
    </recommendedName>
</protein>
<name>A0A2V5JG98_9EURO</name>
<evidence type="ECO:0008006" key="5">
    <source>
        <dbReference type="Google" id="ProtNLM"/>
    </source>
</evidence>
<evidence type="ECO:0000313" key="4">
    <source>
        <dbReference type="Proteomes" id="UP000248817"/>
    </source>
</evidence>
<dbReference type="EMBL" id="KZ825470">
    <property type="protein sequence ID" value="PYI35356.1"/>
    <property type="molecule type" value="Genomic_DNA"/>
</dbReference>